<organism evidence="1 2">
    <name type="scientific">Saccharothrix mutabilis subsp. mutabilis</name>
    <dbReference type="NCBI Taxonomy" id="66855"/>
    <lineage>
        <taxon>Bacteria</taxon>
        <taxon>Bacillati</taxon>
        <taxon>Actinomycetota</taxon>
        <taxon>Actinomycetes</taxon>
        <taxon>Pseudonocardiales</taxon>
        <taxon>Pseudonocardiaceae</taxon>
        <taxon>Saccharothrix</taxon>
    </lineage>
</organism>
<dbReference type="Proteomes" id="UP001500416">
    <property type="component" value="Unassembled WGS sequence"/>
</dbReference>
<dbReference type="EMBL" id="BAAABU010000002">
    <property type="protein sequence ID" value="GAA0213599.1"/>
    <property type="molecule type" value="Genomic_DNA"/>
</dbReference>
<proteinExistence type="predicted"/>
<sequence length="345" mass="36531">MPTGPEAALDAAIAAFAAVGVRAEPQTPPDSGTDLVLDIHGSHLPVELKSMATATPESVGKWLRELPPSSSANDPARLVVADRVVSGARELLVGRGWGWLDLRGHLRLTGPGVHIDTTVPVAARAERPMRVFAGKVTLEVAASMLLTPDRPASVRSLARELDRSPSTISTAVTVLRNAGLVDDRNLPVVPDLFWEAADAWRPATITVSRIDLLGDPTVAKVLRTGRDDATGTGWALTDTLAAAAYGAPAGVRADYPPDFYVPDATVAQRATTMLGTPSSDVARAATLRVAPVPQVCATRRPARGPQAPWPLAHPMYVALDLAADPGRGREILENWTPPPDVTRVW</sequence>
<keyword evidence="2" id="KW-1185">Reference proteome</keyword>
<evidence type="ECO:0000313" key="2">
    <source>
        <dbReference type="Proteomes" id="UP001500416"/>
    </source>
</evidence>
<gene>
    <name evidence="1" type="ORF">GCM10010492_09280</name>
</gene>
<name>A0ABN0T661_9PSEU</name>
<dbReference type="InterPro" id="IPR011991">
    <property type="entry name" value="ArsR-like_HTH"/>
</dbReference>
<evidence type="ECO:0000313" key="1">
    <source>
        <dbReference type="EMBL" id="GAA0213599.1"/>
    </source>
</evidence>
<dbReference type="CDD" id="cd00090">
    <property type="entry name" value="HTH_ARSR"/>
    <property type="match status" value="1"/>
</dbReference>
<comment type="caution">
    <text evidence="1">The sequence shown here is derived from an EMBL/GenBank/DDBJ whole genome shotgun (WGS) entry which is preliminary data.</text>
</comment>
<reference evidence="1 2" key="1">
    <citation type="journal article" date="2019" name="Int. J. Syst. Evol. Microbiol.">
        <title>The Global Catalogue of Microorganisms (GCM) 10K type strain sequencing project: providing services to taxonomists for standard genome sequencing and annotation.</title>
        <authorList>
            <consortium name="The Broad Institute Genomics Platform"/>
            <consortium name="The Broad Institute Genome Sequencing Center for Infectious Disease"/>
            <person name="Wu L."/>
            <person name="Ma J."/>
        </authorList>
    </citation>
    <scope>NUCLEOTIDE SEQUENCE [LARGE SCALE GENOMIC DNA]</scope>
    <source>
        <strain evidence="1 2">JCM 3380</strain>
    </source>
</reference>
<accession>A0ABN0T661</accession>
<dbReference type="Gene3D" id="1.10.10.10">
    <property type="entry name" value="Winged helix-like DNA-binding domain superfamily/Winged helix DNA-binding domain"/>
    <property type="match status" value="1"/>
</dbReference>
<dbReference type="InterPro" id="IPR036390">
    <property type="entry name" value="WH_DNA-bd_sf"/>
</dbReference>
<protein>
    <recommendedName>
        <fullName evidence="3">HTH marR-type domain-containing protein</fullName>
    </recommendedName>
</protein>
<evidence type="ECO:0008006" key="3">
    <source>
        <dbReference type="Google" id="ProtNLM"/>
    </source>
</evidence>
<dbReference type="SUPFAM" id="SSF46785">
    <property type="entry name" value="Winged helix' DNA-binding domain"/>
    <property type="match status" value="1"/>
</dbReference>
<dbReference type="InterPro" id="IPR036388">
    <property type="entry name" value="WH-like_DNA-bd_sf"/>
</dbReference>